<proteinExistence type="inferred from homology"/>
<comment type="catalytic activity">
    <reaction evidence="1 9">
        <text>[(1-&gt;4)-alpha-D-glucosyl](n) + phosphate = [(1-&gt;4)-alpha-D-glucosyl](n-1) + alpha-D-glucose 1-phosphate</text>
        <dbReference type="Rhea" id="RHEA:41732"/>
        <dbReference type="Rhea" id="RHEA-COMP:9584"/>
        <dbReference type="Rhea" id="RHEA-COMP:9586"/>
        <dbReference type="ChEBI" id="CHEBI:15444"/>
        <dbReference type="ChEBI" id="CHEBI:43474"/>
        <dbReference type="ChEBI" id="CHEBI:58601"/>
        <dbReference type="EC" id="2.4.1.1"/>
    </reaction>
</comment>
<reference evidence="10 11" key="1">
    <citation type="journal article" date="2012" name="Int. J. Syst. Evol. Microbiol.">
        <title>Characterization of Tetragenococcus strains from sugar thick juice reveals a novel species, Tetragenococcus osmophilus sp. nov., and divides Tetragenococcus halophilus into two subspecies, T. halophilus subsp. halophilus subsp. nov. and T. halophilus subsp. flandriensis subsp. nov.</title>
        <authorList>
            <person name="Juste A."/>
            <person name="Van Trappen S."/>
            <person name="Verreth C."/>
            <person name="Cleenwerck I."/>
            <person name="De Vos P."/>
            <person name="Lievens B."/>
            <person name="Willems K.A."/>
        </authorList>
    </citation>
    <scope>NUCLEOTIDE SEQUENCE [LARGE SCALE GENOMIC DNA]</scope>
    <source>
        <strain evidence="10 11">JCM 31126</strain>
    </source>
</reference>
<dbReference type="PANTHER" id="PTHR11468">
    <property type="entry name" value="GLYCOGEN PHOSPHORYLASE"/>
    <property type="match status" value="1"/>
</dbReference>
<dbReference type="RefSeq" id="WP_123936512.1">
    <property type="nucleotide sequence ID" value="NZ_CP027783.1"/>
</dbReference>
<evidence type="ECO:0000256" key="6">
    <source>
        <dbReference type="ARBA" id="ARBA00022898"/>
    </source>
</evidence>
<evidence type="ECO:0000256" key="9">
    <source>
        <dbReference type="RuleBase" id="RU000587"/>
    </source>
</evidence>
<dbReference type="EMBL" id="CP027783">
    <property type="protein sequence ID" value="AYW48730.1"/>
    <property type="molecule type" value="Genomic_DNA"/>
</dbReference>
<gene>
    <name evidence="10" type="ORF">C7K38_10290</name>
</gene>
<dbReference type="SUPFAM" id="SSF53756">
    <property type="entry name" value="UDP-Glycosyltransferase/glycogen phosphorylase"/>
    <property type="match status" value="1"/>
</dbReference>
<evidence type="ECO:0000256" key="1">
    <source>
        <dbReference type="ARBA" id="ARBA00001275"/>
    </source>
</evidence>
<name>A0ABM7AB27_9ENTE</name>
<keyword evidence="4 9" id="KW-0328">Glycosyltransferase</keyword>
<comment type="cofactor">
    <cofactor evidence="2 9">
        <name>pyridoxal 5'-phosphate</name>
        <dbReference type="ChEBI" id="CHEBI:597326"/>
    </cofactor>
</comment>
<dbReference type="InterPro" id="IPR000811">
    <property type="entry name" value="Glyco_trans_35"/>
</dbReference>
<dbReference type="Gene3D" id="3.40.50.2000">
    <property type="entry name" value="Glycogen Phosphorylase B"/>
    <property type="match status" value="2"/>
</dbReference>
<accession>A0ABM7AB27</accession>
<protein>
    <recommendedName>
        <fullName evidence="9">Alpha-1,4 glucan phosphorylase</fullName>
        <ecNumber evidence="9">2.4.1.1</ecNumber>
    </recommendedName>
</protein>
<evidence type="ECO:0000256" key="8">
    <source>
        <dbReference type="ARBA" id="ARBA00025174"/>
    </source>
</evidence>
<keyword evidence="7 9" id="KW-0119">Carbohydrate metabolism</keyword>
<dbReference type="InterPro" id="IPR035090">
    <property type="entry name" value="Pyridoxal_P_attach_site"/>
</dbReference>
<evidence type="ECO:0000313" key="11">
    <source>
        <dbReference type="Proteomes" id="UP000268310"/>
    </source>
</evidence>
<evidence type="ECO:0000256" key="4">
    <source>
        <dbReference type="ARBA" id="ARBA00022676"/>
    </source>
</evidence>
<dbReference type="CDD" id="cd04300">
    <property type="entry name" value="GT35_Glycogen_Phosphorylase"/>
    <property type="match status" value="1"/>
</dbReference>
<dbReference type="Pfam" id="PF00343">
    <property type="entry name" value="Phosphorylase"/>
    <property type="match status" value="1"/>
</dbReference>
<sequence>MTKEEIKQELRRRLRDNYALELEDAGPVELFYSLGELVKAVSNEKWQKTWKNYLTEEQKQVYYFSIEFLPGKLLKSNLLNLGILEEVRQTLADTGIDIEELAAVEKDMALGNGGLGRLASCFMDSIASCGLPGNGNGIRYDYGLFKQRFMDGYQVELPDEWLKRGNVWEIRREGKACDVHLFGNVYMKRLANGKLQPVGENQTTVRAVPYDTGMIGYQNGIVNTMRLWSVEIPASEEAKYQNLTQRRTIEDLTAVLYPDDSQERGRLVRLAQEYFFVSAGIQSIIRYYKKLNLPWHSFSEKIAIHINDTHPAMCVPELMRVLMDENGLNWEFAWDITVKALSYTNHTIMAEALEKWPIHLMKQVVPRIYQIIEEIDRRYVLSMQGIHPEDLIQRTRLLQNDQVYMAHLAIIGSHSTNGVAKIHSDLLKAVVLHDFYTIYPERFNNKTNGITERRWMQLANEPLSKVMDKWIGTSWRKNPKNLKLLLNFQDNEEVLKQLRQAKLVKKAELADYIWETTGIEVATDAIFDVQIKRLHAYKRQLMNLLHILRLYFQIKDHPEIDLTPRVFIFGAKAAPSYSYAKSIIKVINETAHMINTDSTLQGKIKVIFLPNYNVSLAEKIIPAADVSEQISLASKEASGTSNMKLMLNGAITVATLDGANVEIKDAVGNENIYIFGLTEKEVYNYYENQDYSSQKIYEEDKELQRILDAFIDGTIPNVEFEGREIYDSLLKFNDEYFLLRDFRDYVQAQERIDLDYKNWALWQKKSLANIANAGAFSADETVKAYAEDIWQIEPIFAHTEKEGTTNGSHSI</sequence>
<keyword evidence="11" id="KW-1185">Reference proteome</keyword>
<dbReference type="PANTHER" id="PTHR11468:SF3">
    <property type="entry name" value="GLYCOGEN PHOSPHORYLASE, LIVER FORM"/>
    <property type="match status" value="1"/>
</dbReference>
<keyword evidence="6 9" id="KW-0663">Pyridoxal phosphate</keyword>
<evidence type="ECO:0000313" key="10">
    <source>
        <dbReference type="EMBL" id="AYW48730.1"/>
    </source>
</evidence>
<evidence type="ECO:0000256" key="5">
    <source>
        <dbReference type="ARBA" id="ARBA00022679"/>
    </source>
</evidence>
<dbReference type="PROSITE" id="PS00102">
    <property type="entry name" value="PHOSPHORYLASE"/>
    <property type="match status" value="1"/>
</dbReference>
<dbReference type="EC" id="2.4.1.1" evidence="9"/>
<dbReference type="PIRSF" id="PIRSF000460">
    <property type="entry name" value="Pprylas_GlgP"/>
    <property type="match status" value="1"/>
</dbReference>
<evidence type="ECO:0000256" key="2">
    <source>
        <dbReference type="ARBA" id="ARBA00001933"/>
    </source>
</evidence>
<evidence type="ECO:0000256" key="7">
    <source>
        <dbReference type="ARBA" id="ARBA00023277"/>
    </source>
</evidence>
<organism evidence="10 11">
    <name type="scientific">Tetragenococcus osmophilus</name>
    <dbReference type="NCBI Taxonomy" id="526944"/>
    <lineage>
        <taxon>Bacteria</taxon>
        <taxon>Bacillati</taxon>
        <taxon>Bacillota</taxon>
        <taxon>Bacilli</taxon>
        <taxon>Lactobacillales</taxon>
        <taxon>Enterococcaceae</taxon>
        <taxon>Tetragenococcus</taxon>
    </lineage>
</organism>
<keyword evidence="5 9" id="KW-0808">Transferase</keyword>
<dbReference type="InterPro" id="IPR011833">
    <property type="entry name" value="Glycg_phsphrylas"/>
</dbReference>
<dbReference type="Proteomes" id="UP000268310">
    <property type="component" value="Chromosome"/>
</dbReference>
<evidence type="ECO:0000256" key="3">
    <source>
        <dbReference type="ARBA" id="ARBA00006047"/>
    </source>
</evidence>
<dbReference type="NCBIfam" id="TIGR02093">
    <property type="entry name" value="P_ylase"/>
    <property type="match status" value="1"/>
</dbReference>
<comment type="similarity">
    <text evidence="3 9">Belongs to the glycogen phosphorylase family.</text>
</comment>
<comment type="function">
    <text evidence="9">Allosteric enzyme that catalyzes the rate-limiting step in glycogen catabolism, the phosphorolytic cleavage of glycogen to produce glucose-1-phosphate, and plays a central role in maintaining cellular and organismal glucose homeostasis.</text>
</comment>
<comment type="function">
    <text evidence="8">Phosphorylase is an important allosteric enzyme in carbohydrate metabolism. Enzymes from different sources differ in their regulatory mechanisms and in their natural substrates. However, all known phosphorylases share catalytic and structural properties.</text>
</comment>